<keyword evidence="5" id="KW-1185">Reference proteome</keyword>
<proteinExistence type="inferred from homology"/>
<name>A0ABD0LE77_9CAEN</name>
<dbReference type="EMBL" id="JACVVK020000056">
    <property type="protein sequence ID" value="KAK7497617.1"/>
    <property type="molecule type" value="Genomic_DNA"/>
</dbReference>
<evidence type="ECO:0000313" key="5">
    <source>
        <dbReference type="Proteomes" id="UP001519460"/>
    </source>
</evidence>
<accession>A0ABD0LE77</accession>
<evidence type="ECO:0000256" key="2">
    <source>
        <dbReference type="ARBA" id="ARBA00022679"/>
    </source>
</evidence>
<dbReference type="GO" id="GO:0016740">
    <property type="term" value="F:transferase activity"/>
    <property type="evidence" value="ECO:0007669"/>
    <property type="project" value="UniProtKB-KW"/>
</dbReference>
<dbReference type="InterPro" id="IPR000863">
    <property type="entry name" value="Sulfotransferase_dom"/>
</dbReference>
<dbReference type="SUPFAM" id="SSF52540">
    <property type="entry name" value="P-loop containing nucleoside triphosphate hydrolases"/>
    <property type="match status" value="1"/>
</dbReference>
<gene>
    <name evidence="4" type="ORF">BaRGS_00011012</name>
</gene>
<evidence type="ECO:0000313" key="4">
    <source>
        <dbReference type="EMBL" id="KAK7497617.1"/>
    </source>
</evidence>
<protein>
    <recommendedName>
        <fullName evidence="3">Sulfotransferase domain-containing protein</fullName>
    </recommendedName>
</protein>
<dbReference type="Pfam" id="PF00685">
    <property type="entry name" value="Sulfotransfer_1"/>
    <property type="match status" value="1"/>
</dbReference>
<comment type="caution">
    <text evidence="4">The sequence shown here is derived from an EMBL/GenBank/DDBJ whole genome shotgun (WGS) entry which is preliminary data.</text>
</comment>
<dbReference type="InterPro" id="IPR027417">
    <property type="entry name" value="P-loop_NTPase"/>
</dbReference>
<dbReference type="Gene3D" id="3.40.50.300">
    <property type="entry name" value="P-loop containing nucleotide triphosphate hydrolases"/>
    <property type="match status" value="1"/>
</dbReference>
<reference evidence="4 5" key="1">
    <citation type="journal article" date="2023" name="Sci. Data">
        <title>Genome assembly of the Korean intertidal mud-creeper Batillaria attramentaria.</title>
        <authorList>
            <person name="Patra A.K."/>
            <person name="Ho P.T."/>
            <person name="Jun S."/>
            <person name="Lee S.J."/>
            <person name="Kim Y."/>
            <person name="Won Y.J."/>
        </authorList>
    </citation>
    <scope>NUCLEOTIDE SEQUENCE [LARGE SCALE GENOMIC DNA]</scope>
    <source>
        <strain evidence="4">Wonlab-2016</strain>
    </source>
</reference>
<organism evidence="4 5">
    <name type="scientific">Batillaria attramentaria</name>
    <dbReference type="NCBI Taxonomy" id="370345"/>
    <lineage>
        <taxon>Eukaryota</taxon>
        <taxon>Metazoa</taxon>
        <taxon>Spiralia</taxon>
        <taxon>Lophotrochozoa</taxon>
        <taxon>Mollusca</taxon>
        <taxon>Gastropoda</taxon>
        <taxon>Caenogastropoda</taxon>
        <taxon>Sorbeoconcha</taxon>
        <taxon>Cerithioidea</taxon>
        <taxon>Batillariidae</taxon>
        <taxon>Batillaria</taxon>
    </lineage>
</organism>
<dbReference type="AlphaFoldDB" id="A0ABD0LE77"/>
<dbReference type="Proteomes" id="UP001519460">
    <property type="component" value="Unassembled WGS sequence"/>
</dbReference>
<dbReference type="PANTHER" id="PTHR11783">
    <property type="entry name" value="SULFOTRANSFERASE SULT"/>
    <property type="match status" value="1"/>
</dbReference>
<evidence type="ECO:0000256" key="1">
    <source>
        <dbReference type="ARBA" id="ARBA00005771"/>
    </source>
</evidence>
<keyword evidence="2" id="KW-0808">Transferase</keyword>
<sequence length="266" mass="31619">MSKFVHLKDKYGNDMWFGHPVVRMPASEDVEDYDKQLQILKDMQLRPDDVITVAYPKSGLNWTNHMVTMLLDGTTEIPPVLNDNTYIYMDHAGSKKQLPPPVKPRALWSHLRFRYLPRDVTEKKVKLVYITRNPKDVFVSQFCYLKNFSDKMGYAGTWPQFFEVMLEQGYWFGDLFEYLRDWEREIDNHPDHPIIQVSFEDLKQNTLKEVERLNEFLGTKRSQEFCETVAHTCRFSNMHVTRKFGEDIVKSADWRKDIPTTCFFRK</sequence>
<feature type="non-terminal residue" evidence="4">
    <location>
        <position position="266"/>
    </location>
</feature>
<comment type="similarity">
    <text evidence="1">Belongs to the sulfotransferase 1 family.</text>
</comment>
<evidence type="ECO:0000259" key="3">
    <source>
        <dbReference type="Pfam" id="PF00685"/>
    </source>
</evidence>
<feature type="domain" description="Sulfotransferase" evidence="3">
    <location>
        <begin position="47"/>
        <end position="244"/>
    </location>
</feature>